<evidence type="ECO:0000256" key="5">
    <source>
        <dbReference type="RuleBase" id="RU003792"/>
    </source>
</evidence>
<dbReference type="PANTHER" id="PTHR11142:SF0">
    <property type="entry name" value="TRNA PSEUDOURIDINE SYNTHASE-LIKE 1"/>
    <property type="match status" value="1"/>
</dbReference>
<reference evidence="7 8" key="1">
    <citation type="journal article" date="2018" name="Int. J. Syst. Evol. Microbiol.">
        <title>Uliginosibacterium sediminicola sp. nov., isolated from freshwater sediment.</title>
        <authorList>
            <person name="Hwang W.M."/>
            <person name="Kim S.M."/>
            <person name="Kang K."/>
            <person name="Ahn T.Y."/>
        </authorList>
    </citation>
    <scope>NUCLEOTIDE SEQUENCE [LARGE SCALE GENOMIC DNA]</scope>
    <source>
        <strain evidence="7 8">M1-21</strain>
    </source>
</reference>
<feature type="domain" description="Pseudouridine synthase I TruA alpha/beta" evidence="6">
    <location>
        <begin position="6"/>
        <end position="103"/>
    </location>
</feature>
<organism evidence="7 8">
    <name type="scientific">Uliginosibacterium sediminicola</name>
    <dbReference type="NCBI Taxonomy" id="2024550"/>
    <lineage>
        <taxon>Bacteria</taxon>
        <taxon>Pseudomonadati</taxon>
        <taxon>Pseudomonadota</taxon>
        <taxon>Betaproteobacteria</taxon>
        <taxon>Rhodocyclales</taxon>
        <taxon>Zoogloeaceae</taxon>
        <taxon>Uliginosibacterium</taxon>
    </lineage>
</organism>
<feature type="domain" description="Pseudouridine synthase I TruA alpha/beta" evidence="6">
    <location>
        <begin position="143"/>
        <end position="245"/>
    </location>
</feature>
<dbReference type="InterPro" id="IPR020103">
    <property type="entry name" value="PsdUridine_synth_cat_dom_sf"/>
</dbReference>
<evidence type="ECO:0000256" key="2">
    <source>
        <dbReference type="ARBA" id="ARBA00022694"/>
    </source>
</evidence>
<keyword evidence="2 4" id="KW-0819">tRNA processing</keyword>
<dbReference type="PANTHER" id="PTHR11142">
    <property type="entry name" value="PSEUDOURIDYLATE SYNTHASE"/>
    <property type="match status" value="1"/>
</dbReference>
<dbReference type="Gene3D" id="3.30.70.580">
    <property type="entry name" value="Pseudouridine synthase I, catalytic domain, N-terminal subdomain"/>
    <property type="match status" value="1"/>
</dbReference>
<dbReference type="PIRSF" id="PIRSF001430">
    <property type="entry name" value="tRNA_psdUrid_synth"/>
    <property type="match status" value="1"/>
</dbReference>
<comment type="catalytic activity">
    <reaction evidence="4 5">
        <text>uridine(38/39/40) in tRNA = pseudouridine(38/39/40) in tRNA</text>
        <dbReference type="Rhea" id="RHEA:22376"/>
        <dbReference type="Rhea" id="RHEA-COMP:10085"/>
        <dbReference type="Rhea" id="RHEA-COMP:10087"/>
        <dbReference type="ChEBI" id="CHEBI:65314"/>
        <dbReference type="ChEBI" id="CHEBI:65315"/>
        <dbReference type="EC" id="5.4.99.12"/>
    </reaction>
</comment>
<dbReference type="InterPro" id="IPR001406">
    <property type="entry name" value="PsdUridine_synth_TruA"/>
</dbReference>
<keyword evidence="3 4" id="KW-0413">Isomerase</keyword>
<comment type="function">
    <text evidence="4">Formation of pseudouridine at positions 38, 39 and 40 in the anticodon stem and loop of transfer RNAs.</text>
</comment>
<accession>A0ABU9Z0B0</accession>
<evidence type="ECO:0000259" key="6">
    <source>
        <dbReference type="Pfam" id="PF01416"/>
    </source>
</evidence>
<comment type="caution">
    <text evidence="7">The sequence shown here is derived from an EMBL/GenBank/DDBJ whole genome shotgun (WGS) entry which is preliminary data.</text>
</comment>
<dbReference type="EC" id="5.4.99.12" evidence="4"/>
<gene>
    <name evidence="4 7" type="primary">truA</name>
    <name evidence="7" type="ORF">ABDB84_13570</name>
</gene>
<dbReference type="SUPFAM" id="SSF55120">
    <property type="entry name" value="Pseudouridine synthase"/>
    <property type="match status" value="1"/>
</dbReference>
<comment type="subunit">
    <text evidence="4">Homodimer.</text>
</comment>
<dbReference type="Pfam" id="PF01416">
    <property type="entry name" value="PseudoU_synth_1"/>
    <property type="match status" value="2"/>
</dbReference>
<dbReference type="InterPro" id="IPR020094">
    <property type="entry name" value="TruA/RsuA/RluB/E/F_N"/>
</dbReference>
<dbReference type="HAMAP" id="MF_00171">
    <property type="entry name" value="TruA"/>
    <property type="match status" value="1"/>
</dbReference>
<name>A0ABU9Z0B0_9RHOO</name>
<protein>
    <recommendedName>
        <fullName evidence="4">tRNA pseudouridine synthase A</fullName>
        <ecNumber evidence="4">5.4.99.12</ecNumber>
    </recommendedName>
    <alternativeName>
        <fullName evidence="4">tRNA pseudouridine(38-40) synthase</fullName>
    </alternativeName>
    <alternativeName>
        <fullName evidence="4">tRNA pseudouridylate synthase I</fullName>
    </alternativeName>
    <alternativeName>
        <fullName evidence="4">tRNA-uridine isomerase I</fullName>
    </alternativeName>
</protein>
<dbReference type="CDD" id="cd02570">
    <property type="entry name" value="PseudoU_synth_EcTruA"/>
    <property type="match status" value="1"/>
</dbReference>
<evidence type="ECO:0000256" key="4">
    <source>
        <dbReference type="HAMAP-Rule" id="MF_00171"/>
    </source>
</evidence>
<dbReference type="Gene3D" id="3.30.70.660">
    <property type="entry name" value="Pseudouridine synthase I, catalytic domain, C-terminal subdomain"/>
    <property type="match status" value="1"/>
</dbReference>
<evidence type="ECO:0000256" key="1">
    <source>
        <dbReference type="ARBA" id="ARBA00009375"/>
    </source>
</evidence>
<feature type="binding site" evidence="4">
    <location>
        <position position="110"/>
    </location>
    <ligand>
        <name>substrate</name>
    </ligand>
</feature>
<evidence type="ECO:0000313" key="7">
    <source>
        <dbReference type="EMBL" id="MEN3069514.1"/>
    </source>
</evidence>
<evidence type="ECO:0000313" key="8">
    <source>
        <dbReference type="Proteomes" id="UP001410394"/>
    </source>
</evidence>
<evidence type="ECO:0000256" key="3">
    <source>
        <dbReference type="ARBA" id="ARBA00023235"/>
    </source>
</evidence>
<dbReference type="RefSeq" id="WP_345920281.1">
    <property type="nucleotide sequence ID" value="NZ_JBDIVE010000007.1"/>
</dbReference>
<keyword evidence="8" id="KW-1185">Reference proteome</keyword>
<proteinExistence type="inferred from homology"/>
<dbReference type="EMBL" id="JBDIVE010000007">
    <property type="protein sequence ID" value="MEN3069514.1"/>
    <property type="molecule type" value="Genomic_DNA"/>
</dbReference>
<dbReference type="InterPro" id="IPR020097">
    <property type="entry name" value="PsdUridine_synth_TruA_a/b_dom"/>
</dbReference>
<comment type="caution">
    <text evidence="4">Lacks conserved residue(s) required for the propagation of feature annotation.</text>
</comment>
<dbReference type="Proteomes" id="UP001410394">
    <property type="component" value="Unassembled WGS sequence"/>
</dbReference>
<dbReference type="GO" id="GO:0160147">
    <property type="term" value="F:tRNA pseudouridine(38-40) synthase activity"/>
    <property type="evidence" value="ECO:0007669"/>
    <property type="project" value="UniProtKB-EC"/>
</dbReference>
<feature type="active site" description="Nucleophile" evidence="4">
    <location>
        <position position="52"/>
    </location>
</feature>
<dbReference type="InterPro" id="IPR020095">
    <property type="entry name" value="PsdUridine_synth_TruA_C"/>
</dbReference>
<sequence length="265" mass="29122">MPRIAIAVEYDGAAFEGWQSQPHGRTVQDAVQAAAAQITMHPVVLHCAGRTDTGVHATTQIAHFDTAAHRPLSAWVRGVNAHLPSSVSVRWALEVDDQFHARFSAQARRYRYLLLNRTVRPAILAGKVGWCHAPLSLAAMQAACACLPGEHDFSAFRAAQCQAKSPVRSMSLAQVVQKGELFAFDFEANGFLHHMVRNLVGALVHIGRGEAPPEWMAQLLQMRDRRLAAPTFSPAGLYLCGIRYPDQWQLPDQGQIFAPPSLFSL</sequence>
<comment type="similarity">
    <text evidence="1 4 5">Belongs to the tRNA pseudouridine synthase TruA family.</text>
</comment>
<dbReference type="NCBIfam" id="TIGR00071">
    <property type="entry name" value="hisT_truA"/>
    <property type="match status" value="1"/>
</dbReference>